<gene>
    <name evidence="2" type="ORF">GCM10009430_40210</name>
</gene>
<reference evidence="3" key="1">
    <citation type="journal article" date="2019" name="Int. J. Syst. Evol. Microbiol.">
        <title>The Global Catalogue of Microorganisms (GCM) 10K type strain sequencing project: providing services to taxonomists for standard genome sequencing and annotation.</title>
        <authorList>
            <consortium name="The Broad Institute Genomics Platform"/>
            <consortium name="The Broad Institute Genome Sequencing Center for Infectious Disease"/>
            <person name="Wu L."/>
            <person name="Ma J."/>
        </authorList>
    </citation>
    <scope>NUCLEOTIDE SEQUENCE [LARGE SCALE GENOMIC DNA]</scope>
    <source>
        <strain evidence="3">JCM 15974</strain>
    </source>
</reference>
<sequence length="343" mass="40381">MGLIIMSDALTMVFVILSFYFFFRAYYNKKSLVPVFVFATAALMTRYASLFITFPIILFALYLIFTNSKFQQLLIASLLSLIVTIPFFIFQWGALFEVSSNYFLNAWSFTNYFKSSYTTQDGTASFIFPNLIFTFYVFFHPGFIFIGSILSLITLRNYTSLNKFHHIILLTSCGLYIFFLAGIPFQNPRILGLVFPLILIIMFPAFVSLMKIKNIRRFLIPIGIGCITLQLIFFTMTFKPLFSRTIIEKELVTMIQPYQGKTLYSFDVDLALQGRGLVFDYKNLYLQRYYNFQKNDLILFDPIRYQVQWKNKTPMLNWEFIEKNYKLKILANHPKGWKLYQIR</sequence>
<evidence type="ECO:0008006" key="4">
    <source>
        <dbReference type="Google" id="ProtNLM"/>
    </source>
</evidence>
<evidence type="ECO:0000313" key="3">
    <source>
        <dbReference type="Proteomes" id="UP001501758"/>
    </source>
</evidence>
<keyword evidence="1" id="KW-0472">Membrane</keyword>
<feature type="transmembrane region" description="Helical" evidence="1">
    <location>
        <begin position="131"/>
        <end position="155"/>
    </location>
</feature>
<proteinExistence type="predicted"/>
<keyword evidence="1" id="KW-0812">Transmembrane</keyword>
<keyword evidence="1" id="KW-1133">Transmembrane helix</keyword>
<protein>
    <recommendedName>
        <fullName evidence="4">Glycosyltransferase RgtA/B/C/D-like domain-containing protein</fullName>
    </recommendedName>
</protein>
<dbReference type="Proteomes" id="UP001501758">
    <property type="component" value="Unassembled WGS sequence"/>
</dbReference>
<feature type="transmembrane region" description="Helical" evidence="1">
    <location>
        <begin position="9"/>
        <end position="27"/>
    </location>
</feature>
<feature type="transmembrane region" description="Helical" evidence="1">
    <location>
        <begin position="73"/>
        <end position="94"/>
    </location>
</feature>
<feature type="transmembrane region" description="Helical" evidence="1">
    <location>
        <begin position="218"/>
        <end position="238"/>
    </location>
</feature>
<feature type="transmembrane region" description="Helical" evidence="1">
    <location>
        <begin position="167"/>
        <end position="184"/>
    </location>
</feature>
<feature type="transmembrane region" description="Helical" evidence="1">
    <location>
        <begin position="190"/>
        <end position="209"/>
    </location>
</feature>
<accession>A0ABP3UC27</accession>
<organism evidence="2 3">
    <name type="scientific">Aquimarina litoralis</name>
    <dbReference type="NCBI Taxonomy" id="584605"/>
    <lineage>
        <taxon>Bacteria</taxon>
        <taxon>Pseudomonadati</taxon>
        <taxon>Bacteroidota</taxon>
        <taxon>Flavobacteriia</taxon>
        <taxon>Flavobacteriales</taxon>
        <taxon>Flavobacteriaceae</taxon>
        <taxon>Aquimarina</taxon>
    </lineage>
</organism>
<feature type="transmembrane region" description="Helical" evidence="1">
    <location>
        <begin position="47"/>
        <end position="66"/>
    </location>
</feature>
<evidence type="ECO:0000313" key="2">
    <source>
        <dbReference type="EMBL" id="GAA0729754.1"/>
    </source>
</evidence>
<name>A0ABP3UC27_9FLAO</name>
<comment type="caution">
    <text evidence="2">The sequence shown here is derived from an EMBL/GenBank/DDBJ whole genome shotgun (WGS) entry which is preliminary data.</text>
</comment>
<keyword evidence="3" id="KW-1185">Reference proteome</keyword>
<evidence type="ECO:0000256" key="1">
    <source>
        <dbReference type="SAM" id="Phobius"/>
    </source>
</evidence>
<dbReference type="EMBL" id="BAAAGE010000004">
    <property type="protein sequence ID" value="GAA0729754.1"/>
    <property type="molecule type" value="Genomic_DNA"/>
</dbReference>